<dbReference type="PANTHER" id="PTHR43615">
    <property type="entry name" value="PHOSPHOENOLPYRUVATE SYNTHASE-RELATED"/>
    <property type="match status" value="1"/>
</dbReference>
<keyword evidence="3" id="KW-1185">Reference proteome</keyword>
<dbReference type="AlphaFoldDB" id="A0A1I3UZ93"/>
<dbReference type="Pfam" id="PF00391">
    <property type="entry name" value="PEP-utilizers"/>
    <property type="match status" value="1"/>
</dbReference>
<keyword evidence="2" id="KW-0418">Kinase</keyword>
<dbReference type="InterPro" id="IPR008279">
    <property type="entry name" value="PEP-util_enz_mobile_dom"/>
</dbReference>
<evidence type="ECO:0000259" key="1">
    <source>
        <dbReference type="Pfam" id="PF00391"/>
    </source>
</evidence>
<dbReference type="InterPro" id="IPR036637">
    <property type="entry name" value="Phosphohistidine_dom_sf"/>
</dbReference>
<dbReference type="Gene3D" id="3.50.30.10">
    <property type="entry name" value="Phosphohistidine domain"/>
    <property type="match status" value="1"/>
</dbReference>
<sequence length="314" mass="35375">MMGMEGGDVFKAKLDQFMERFGMRAPGEIDITRVRWKEAPTMLVPSILSHIRSNAPNEHREKFKQGEQEANEAIQVLLARVKATRGGLRKAKKLSRLITLYRNTVGIRELPKYIIIRYFDIYREAILEEANILFEKGIIENKEDVFYLTLDELVALLEKRFTDDVKELIHSRKGLEMQYRKLTPPRVMTSDGEIFTAERSNEQAPPVALIGIPVSAGIAEGYVKVVRRLEEGSLNKGDILVAPYTDPGWTPLFHSAKALVTEIGGMMTHGSVVAREYGIPAVVGVENATKILKDGQYVRVDGTKGYVQILDEKN</sequence>
<protein>
    <submittedName>
        <fullName evidence="2">Pyruvate, water dikinase</fullName>
    </submittedName>
</protein>
<dbReference type="STRING" id="46223.SAMN05421852_1304"/>
<reference evidence="2 3" key="1">
    <citation type="submission" date="2016-10" db="EMBL/GenBank/DDBJ databases">
        <authorList>
            <person name="de Groot N.N."/>
        </authorList>
    </citation>
    <scope>NUCLEOTIDE SEQUENCE [LARGE SCALE GENOMIC DNA]</scope>
    <source>
        <strain evidence="2 3">DSM 44778</strain>
    </source>
</reference>
<keyword evidence="2" id="KW-0808">Transferase</keyword>
<dbReference type="GO" id="GO:0016301">
    <property type="term" value="F:kinase activity"/>
    <property type="evidence" value="ECO:0007669"/>
    <property type="project" value="UniProtKB-KW"/>
</dbReference>
<name>A0A1I3UZ93_9BACL</name>
<feature type="domain" description="PEP-utilising enzyme mobile" evidence="1">
    <location>
        <begin position="235"/>
        <end position="305"/>
    </location>
</feature>
<evidence type="ECO:0000313" key="3">
    <source>
        <dbReference type="Proteomes" id="UP000199545"/>
    </source>
</evidence>
<gene>
    <name evidence="2" type="ORF">SAMN05421852_1304</name>
</gene>
<keyword evidence="2" id="KW-0670">Pyruvate</keyword>
<dbReference type="EMBL" id="FORR01000030">
    <property type="protein sequence ID" value="SFJ88033.1"/>
    <property type="molecule type" value="Genomic_DNA"/>
</dbReference>
<dbReference type="InterPro" id="IPR051549">
    <property type="entry name" value="PEP_Utilizing_Enz"/>
</dbReference>
<dbReference type="PANTHER" id="PTHR43615:SF1">
    <property type="entry name" value="PPDK_N DOMAIN-CONTAINING PROTEIN"/>
    <property type="match status" value="1"/>
</dbReference>
<evidence type="ECO:0000313" key="2">
    <source>
        <dbReference type="EMBL" id="SFJ88033.1"/>
    </source>
</evidence>
<organism evidence="2 3">
    <name type="scientific">Thermoflavimicrobium dichotomicum</name>
    <dbReference type="NCBI Taxonomy" id="46223"/>
    <lineage>
        <taxon>Bacteria</taxon>
        <taxon>Bacillati</taxon>
        <taxon>Bacillota</taxon>
        <taxon>Bacilli</taxon>
        <taxon>Bacillales</taxon>
        <taxon>Thermoactinomycetaceae</taxon>
        <taxon>Thermoflavimicrobium</taxon>
    </lineage>
</organism>
<dbReference type="SUPFAM" id="SSF52009">
    <property type="entry name" value="Phosphohistidine domain"/>
    <property type="match status" value="1"/>
</dbReference>
<dbReference type="Proteomes" id="UP000199545">
    <property type="component" value="Unassembled WGS sequence"/>
</dbReference>
<proteinExistence type="predicted"/>
<accession>A0A1I3UZ93</accession>